<protein>
    <submittedName>
        <fullName evidence="1">Uncharacterized protein</fullName>
    </submittedName>
</protein>
<accession>A0A917B3F4</accession>
<sequence length="66" mass="7335">MLCVKTRPGSTPNEVEPEMLKLVTHHNEREDPAPEVSLDTLLQQIATADQRAFSELYDRVAPGCSV</sequence>
<dbReference type="AlphaFoldDB" id="A0A917B3F4"/>
<reference evidence="1 2" key="1">
    <citation type="journal article" date="2014" name="Int. J. Syst. Evol. Microbiol.">
        <title>Complete genome sequence of Corynebacterium casei LMG S-19264T (=DSM 44701T), isolated from a smear-ripened cheese.</title>
        <authorList>
            <consortium name="US DOE Joint Genome Institute (JGI-PGF)"/>
            <person name="Walter F."/>
            <person name="Albersmeier A."/>
            <person name="Kalinowski J."/>
            <person name="Ruckert C."/>
        </authorList>
    </citation>
    <scope>NUCLEOTIDE SEQUENCE [LARGE SCALE GENOMIC DNA]</scope>
    <source>
        <strain evidence="1 2">CGMCC 1.12976</strain>
    </source>
</reference>
<proteinExistence type="predicted"/>
<keyword evidence="2" id="KW-1185">Reference proteome</keyword>
<dbReference type="Proteomes" id="UP000598775">
    <property type="component" value="Unassembled WGS sequence"/>
</dbReference>
<dbReference type="EMBL" id="BMGP01000002">
    <property type="protein sequence ID" value="GGF19162.1"/>
    <property type="molecule type" value="Genomic_DNA"/>
</dbReference>
<evidence type="ECO:0000313" key="1">
    <source>
        <dbReference type="EMBL" id="GGF19162.1"/>
    </source>
</evidence>
<gene>
    <name evidence="1" type="ORF">GCM10011399_10980</name>
</gene>
<organism evidence="1 2">
    <name type="scientific">Subtercola lobariae</name>
    <dbReference type="NCBI Taxonomy" id="1588641"/>
    <lineage>
        <taxon>Bacteria</taxon>
        <taxon>Bacillati</taxon>
        <taxon>Actinomycetota</taxon>
        <taxon>Actinomycetes</taxon>
        <taxon>Micrococcales</taxon>
        <taxon>Microbacteriaceae</taxon>
        <taxon>Subtercola</taxon>
    </lineage>
</organism>
<evidence type="ECO:0000313" key="2">
    <source>
        <dbReference type="Proteomes" id="UP000598775"/>
    </source>
</evidence>
<name>A0A917B3F4_9MICO</name>
<comment type="caution">
    <text evidence="1">The sequence shown here is derived from an EMBL/GenBank/DDBJ whole genome shotgun (WGS) entry which is preliminary data.</text>
</comment>